<feature type="transmembrane region" description="Helical" evidence="30">
    <location>
        <begin position="1575"/>
        <end position="1603"/>
    </location>
</feature>
<feature type="domain" description="Sodium ion transport-associated" evidence="34">
    <location>
        <begin position="904"/>
        <end position="1145"/>
    </location>
</feature>
<evidence type="ECO:0000256" key="22">
    <source>
        <dbReference type="ARBA" id="ARBA00023180"/>
    </source>
</evidence>
<keyword evidence="11 30" id="KW-0812">Transmembrane</keyword>
<evidence type="ECO:0000256" key="25">
    <source>
        <dbReference type="ARBA" id="ARBA00024012"/>
    </source>
</evidence>
<reference evidence="37" key="2">
    <citation type="submission" date="2025-08" db="UniProtKB">
        <authorList>
            <consortium name="Ensembl"/>
        </authorList>
    </citation>
    <scope>IDENTIFICATION</scope>
    <source>
        <strain evidence="37">broiler</strain>
    </source>
</reference>
<comment type="function">
    <text evidence="26">Tetrodotoxin-resistant channel that mediates the voltage-dependent sodium ion permeability of excitable membranes. Assuming opened or closed conformations in response to the voltage difference across the membrane, the protein forms a sodium-selective channel through which sodium ions may pass in accordance with their electrochemical gradient. Plays a role in neuropathic pain mechanisms.</text>
</comment>
<feature type="transmembrane region" description="Helical" evidence="30">
    <location>
        <begin position="865"/>
        <end position="890"/>
    </location>
</feature>
<dbReference type="GO" id="GO:0002027">
    <property type="term" value="P:regulation of heart rate"/>
    <property type="evidence" value="ECO:0007669"/>
    <property type="project" value="UniProtKB-ARBA"/>
</dbReference>
<dbReference type="FunFam" id="1.20.5.1190:FF:000001">
    <property type="entry name" value="Sodium channel protein"/>
    <property type="match status" value="1"/>
</dbReference>
<dbReference type="InterPro" id="IPR027359">
    <property type="entry name" value="Volt_channel_dom_sf"/>
</dbReference>
<keyword evidence="17 30" id="KW-1133">Transmembrane helix</keyword>
<dbReference type="FunFam" id="1.10.287.70:FF:000562">
    <property type="entry name" value="Uncharacterized protein"/>
    <property type="match status" value="1"/>
</dbReference>
<dbReference type="FunFam" id="1.10.287.70:FF:000001">
    <property type="entry name" value="Sodium channel protein"/>
    <property type="match status" value="1"/>
</dbReference>
<feature type="transmembrane region" description="Helical" evidence="30">
    <location>
        <begin position="1151"/>
        <end position="1170"/>
    </location>
</feature>
<comment type="subcellular location">
    <subcellularLocation>
        <location evidence="1">Cell junction</location>
    </subcellularLocation>
    <subcellularLocation>
        <location evidence="25">Cell membrane</location>
        <location evidence="25">Sarcolemma</location>
        <location evidence="25">T-tubule</location>
    </subcellularLocation>
    <subcellularLocation>
        <location evidence="3 30">Cell membrane</location>
        <topology evidence="3 30">Multi-pass membrane protein</topology>
    </subcellularLocation>
    <subcellularLocation>
        <location evidence="2">Cytoplasm</location>
        <location evidence="2">Perinuclear region</location>
    </subcellularLocation>
</comment>
<keyword evidence="38" id="KW-1185">Reference proteome</keyword>
<dbReference type="Pfam" id="PF11933">
    <property type="entry name" value="Na_trans_cytopl"/>
    <property type="match status" value="1"/>
</dbReference>
<dbReference type="FunFam" id="1.20.120.350:FF:000065">
    <property type="entry name" value="Sodium channel protein"/>
    <property type="match status" value="1"/>
</dbReference>
<comment type="subunit">
    <text evidence="28">The channel consists of an ion conducting pore forming alpha-subunit regulated by one or more associated auxiliary subunits SCN1B, SCN2B and SCN3B; electrophysiological properties may vary depending on the type of the associated beta subunits. Found in a number of complexes with PRX, DYNLT1 and PDZD2. Interacts with proteins such as FSTL1, PRX, DYNLT1, PDZD2, S100A10 and many others. Interacts with NEDD4 and NEDD4L.</text>
</comment>
<evidence type="ECO:0000256" key="30">
    <source>
        <dbReference type="RuleBase" id="RU361132"/>
    </source>
</evidence>
<feature type="transmembrane region" description="Helical" evidence="30">
    <location>
        <begin position="722"/>
        <end position="739"/>
    </location>
</feature>
<dbReference type="InterPro" id="IPR044564">
    <property type="entry name" value="Na_chnl_inactivation_gate"/>
</dbReference>
<feature type="region of interest" description="Disordered" evidence="32">
    <location>
        <begin position="1064"/>
        <end position="1089"/>
    </location>
</feature>
<evidence type="ECO:0000256" key="21">
    <source>
        <dbReference type="ARBA" id="ARBA00023157"/>
    </source>
</evidence>
<reference evidence="37" key="3">
    <citation type="submission" date="2025-09" db="UniProtKB">
        <authorList>
            <consortium name="Ensembl"/>
        </authorList>
    </citation>
    <scope>IDENTIFICATION</scope>
    <source>
        <strain evidence="37">broiler</strain>
    </source>
</reference>
<feature type="transmembrane region" description="Helical" evidence="30">
    <location>
        <begin position="1675"/>
        <end position="1698"/>
    </location>
</feature>
<keyword evidence="16" id="KW-0965">Cell junction</keyword>
<dbReference type="Pfam" id="PF24609">
    <property type="entry name" value="IQ_SCN5A_C"/>
    <property type="match status" value="1"/>
</dbReference>
<dbReference type="Proteomes" id="UP000000539">
    <property type="component" value="Chromosome 2"/>
</dbReference>
<dbReference type="PANTHER" id="PTHR10037">
    <property type="entry name" value="VOLTAGE-GATED CATION CHANNEL CALCIUM AND SODIUM"/>
    <property type="match status" value="1"/>
</dbReference>
<evidence type="ECO:0000256" key="12">
    <source>
        <dbReference type="ARBA" id="ARBA00022737"/>
    </source>
</evidence>
<dbReference type="GO" id="GO:0048471">
    <property type="term" value="C:perinuclear region of cytoplasm"/>
    <property type="evidence" value="ECO:0007669"/>
    <property type="project" value="UniProtKB-SubCell"/>
</dbReference>
<evidence type="ECO:0000256" key="3">
    <source>
        <dbReference type="ARBA" id="ARBA00004651"/>
    </source>
</evidence>
<keyword evidence="12" id="KW-0677">Repeat</keyword>
<evidence type="ECO:0000256" key="5">
    <source>
        <dbReference type="ARBA" id="ARBA00022448"/>
    </source>
</evidence>
<keyword evidence="14" id="KW-0112">Calmodulin-binding</keyword>
<keyword evidence="22" id="KW-0325">Glycoprotein</keyword>
<keyword evidence="20 30" id="KW-0472">Membrane</keyword>
<feature type="transmembrane region" description="Helical" evidence="30">
    <location>
        <begin position="1383"/>
        <end position="1409"/>
    </location>
</feature>
<feature type="domain" description="SCN5A-like C-terminal IQ motif" evidence="36">
    <location>
        <begin position="1820"/>
        <end position="1851"/>
    </location>
</feature>
<feature type="region of interest" description="Disordered" evidence="32">
    <location>
        <begin position="484"/>
        <end position="533"/>
    </location>
</feature>
<dbReference type="PRINTS" id="PR00170">
    <property type="entry name" value="NACHANNEL"/>
</dbReference>
<feature type="transmembrane region" description="Helical" evidence="30">
    <location>
        <begin position="1465"/>
        <end position="1483"/>
    </location>
</feature>
<dbReference type="GO" id="GO:0005516">
    <property type="term" value="F:calmodulin binding"/>
    <property type="evidence" value="ECO:0007669"/>
    <property type="project" value="UniProtKB-KW"/>
</dbReference>
<keyword evidence="10" id="KW-0597">Phosphoprotein</keyword>
<dbReference type="InterPro" id="IPR001696">
    <property type="entry name" value="Na_channel_asu"/>
</dbReference>
<dbReference type="Gene3D" id="1.20.5.1190">
    <property type="entry name" value="iswi atpase"/>
    <property type="match status" value="1"/>
</dbReference>
<feature type="domain" description="Ion transport" evidence="33">
    <location>
        <begin position="658"/>
        <end position="895"/>
    </location>
</feature>
<evidence type="ECO:0000256" key="13">
    <source>
        <dbReference type="ARBA" id="ARBA00022843"/>
    </source>
</evidence>
<feature type="domain" description="Ion transport" evidence="33">
    <location>
        <begin position="142"/>
        <end position="363"/>
    </location>
</feature>
<keyword evidence="7" id="KW-1003">Cell membrane</keyword>
<feature type="transmembrane region" description="Helical" evidence="30">
    <location>
        <begin position="689"/>
        <end position="710"/>
    </location>
</feature>
<keyword evidence="15 30" id="KW-0851">Voltage-gated channel</keyword>
<evidence type="ECO:0000256" key="20">
    <source>
        <dbReference type="ARBA" id="ARBA00023136"/>
    </source>
</evidence>
<dbReference type="GO" id="GO:0030315">
    <property type="term" value="C:T-tubule"/>
    <property type="evidence" value="ECO:0007669"/>
    <property type="project" value="UniProtKB-SubCell"/>
</dbReference>
<keyword evidence="23 30" id="KW-0739">Sodium transport</keyword>
<dbReference type="FunFam" id="1.20.120.350:FF:000003">
    <property type="entry name" value="Voltage-dependent sodium channel"/>
    <property type="match status" value="1"/>
</dbReference>
<comment type="catalytic activity">
    <reaction evidence="27">
        <text>Na(+)(in) = Na(+)(out)</text>
        <dbReference type="Rhea" id="RHEA:34963"/>
        <dbReference type="ChEBI" id="CHEBI:29101"/>
    </reaction>
</comment>
<evidence type="ECO:0000256" key="27">
    <source>
        <dbReference type="ARBA" id="ARBA00036239"/>
    </source>
</evidence>
<dbReference type="GO" id="GO:0090257">
    <property type="term" value="P:regulation of muscle system process"/>
    <property type="evidence" value="ECO:0007669"/>
    <property type="project" value="UniProtKB-ARBA"/>
</dbReference>
<keyword evidence="5 30" id="KW-0813">Transport</keyword>
<evidence type="ECO:0000256" key="17">
    <source>
        <dbReference type="ARBA" id="ARBA00022989"/>
    </source>
</evidence>
<feature type="transmembrane region" description="Helical" evidence="30">
    <location>
        <begin position="659"/>
        <end position="677"/>
    </location>
</feature>
<feature type="compositionally biased region" description="Polar residues" evidence="32">
    <location>
        <begin position="1078"/>
        <end position="1089"/>
    </location>
</feature>
<feature type="transmembrane region" description="Helical" evidence="30">
    <location>
        <begin position="1495"/>
        <end position="1517"/>
    </location>
</feature>
<evidence type="ECO:0000256" key="29">
    <source>
        <dbReference type="ARBA" id="ARBA00060796"/>
    </source>
</evidence>
<protein>
    <recommendedName>
        <fullName evidence="30">Sodium channel protein</fullName>
    </recommendedName>
</protein>
<keyword evidence="13" id="KW-0832">Ubl conjugation</keyword>
<feature type="transmembrane region" description="Helical" evidence="30">
    <location>
        <begin position="835"/>
        <end position="853"/>
    </location>
</feature>
<evidence type="ECO:0000259" key="35">
    <source>
        <dbReference type="Pfam" id="PF11933"/>
    </source>
</evidence>
<evidence type="ECO:0000259" key="33">
    <source>
        <dbReference type="Pfam" id="PF00520"/>
    </source>
</evidence>
<evidence type="ECO:0000313" key="38">
    <source>
        <dbReference type="Proteomes" id="UP000000539"/>
    </source>
</evidence>
<dbReference type="Gene3D" id="1.20.120.350">
    <property type="entry name" value="Voltage-gated potassium channels. Chain C"/>
    <property type="match status" value="3"/>
</dbReference>
<dbReference type="GO" id="GO:0014704">
    <property type="term" value="C:intercalated disc"/>
    <property type="evidence" value="ECO:0007669"/>
    <property type="project" value="UniProtKB-ARBA"/>
</dbReference>
<dbReference type="InterPro" id="IPR010526">
    <property type="entry name" value="Na_trans_assoc_dom"/>
</dbReference>
<comment type="caution">
    <text evidence="30">Lacks conserved residue(s) required for the propagation of feature annotation.</text>
</comment>
<proteinExistence type="inferred from homology"/>
<dbReference type="CDD" id="cd13433">
    <property type="entry name" value="Na_channel_gate"/>
    <property type="match status" value="1"/>
</dbReference>
<feature type="transmembrane region" description="Helical" evidence="30">
    <location>
        <begin position="1529"/>
        <end position="1554"/>
    </location>
</feature>
<evidence type="ECO:0000256" key="7">
    <source>
        <dbReference type="ARBA" id="ARBA00022475"/>
    </source>
</evidence>
<feature type="transmembrane region" description="Helical" evidence="30">
    <location>
        <begin position="593"/>
        <end position="615"/>
    </location>
</feature>
<feature type="transmembrane region" description="Helical" evidence="30">
    <location>
        <begin position="1277"/>
        <end position="1297"/>
    </location>
</feature>
<evidence type="ECO:0000256" key="6">
    <source>
        <dbReference type="ARBA" id="ARBA00022461"/>
    </source>
</evidence>
<dbReference type="GO" id="GO:0001518">
    <property type="term" value="C:voltage-gated sodium channel complex"/>
    <property type="evidence" value="ECO:0007669"/>
    <property type="project" value="UniProtKB-UniRule"/>
</dbReference>
<feature type="transmembrane region" description="Helical" evidence="30">
    <location>
        <begin position="1182"/>
        <end position="1205"/>
    </location>
</feature>
<dbReference type="Pfam" id="PF06512">
    <property type="entry name" value="Na_trans_assoc"/>
    <property type="match status" value="1"/>
</dbReference>
<evidence type="ECO:0000256" key="4">
    <source>
        <dbReference type="ARBA" id="ARBA00006764"/>
    </source>
</evidence>
<dbReference type="Pfam" id="PF00520">
    <property type="entry name" value="Ion_trans"/>
    <property type="match status" value="4"/>
</dbReference>
<evidence type="ECO:0000256" key="9">
    <source>
        <dbReference type="ARBA" id="ARBA00022490"/>
    </source>
</evidence>
<dbReference type="InterPro" id="IPR043203">
    <property type="entry name" value="VGCC_Ca_Na"/>
</dbReference>
<organism evidence="37 38">
    <name type="scientific">Gallus gallus</name>
    <name type="common">Chicken</name>
    <dbReference type="NCBI Taxonomy" id="9031"/>
    <lineage>
        <taxon>Eukaryota</taxon>
        <taxon>Metazoa</taxon>
        <taxon>Chordata</taxon>
        <taxon>Craniata</taxon>
        <taxon>Vertebrata</taxon>
        <taxon>Euteleostomi</taxon>
        <taxon>Archelosauria</taxon>
        <taxon>Archosauria</taxon>
        <taxon>Dinosauria</taxon>
        <taxon>Saurischia</taxon>
        <taxon>Theropoda</taxon>
        <taxon>Coelurosauria</taxon>
        <taxon>Aves</taxon>
        <taxon>Neognathae</taxon>
        <taxon>Galloanserae</taxon>
        <taxon>Galliformes</taxon>
        <taxon>Phasianidae</taxon>
        <taxon>Phasianinae</taxon>
        <taxon>Gallus</taxon>
    </lineage>
</organism>
<keyword evidence="6 30" id="KW-0894">Sodium channel</keyword>
<dbReference type="SUPFAM" id="SSF81324">
    <property type="entry name" value="Voltage-gated potassium channels"/>
    <property type="match status" value="4"/>
</dbReference>
<evidence type="ECO:0000256" key="15">
    <source>
        <dbReference type="ARBA" id="ARBA00022882"/>
    </source>
</evidence>
<evidence type="ECO:0000256" key="11">
    <source>
        <dbReference type="ARBA" id="ARBA00022692"/>
    </source>
</evidence>
<evidence type="ECO:0000256" key="24">
    <source>
        <dbReference type="ARBA" id="ARBA00023303"/>
    </source>
</evidence>
<feature type="compositionally biased region" description="Basic and acidic residues" evidence="32">
    <location>
        <begin position="1064"/>
        <end position="1077"/>
    </location>
</feature>
<gene>
    <name evidence="37" type="primary">LOC395944</name>
</gene>
<evidence type="ECO:0000256" key="31">
    <source>
        <dbReference type="SAM" id="Coils"/>
    </source>
</evidence>
<evidence type="ECO:0000256" key="8">
    <source>
        <dbReference type="ARBA" id="ARBA00022481"/>
    </source>
</evidence>
<evidence type="ECO:0000313" key="37">
    <source>
        <dbReference type="Ensembl" id="ENSGALP00010039926.1"/>
    </source>
</evidence>
<dbReference type="PANTHER" id="PTHR10037:SF208">
    <property type="entry name" value="SODIUM CHANNEL PROTEIN TYPE 10 SUBUNIT ALPHA"/>
    <property type="match status" value="1"/>
</dbReference>
<feature type="domain" description="Ion transport" evidence="33">
    <location>
        <begin position="1149"/>
        <end position="1418"/>
    </location>
</feature>
<keyword evidence="21" id="KW-1015">Disulfide bond</keyword>
<feature type="compositionally biased region" description="Polar residues" evidence="32">
    <location>
        <begin position="496"/>
        <end position="506"/>
    </location>
</feature>
<dbReference type="Gene3D" id="1.10.287.70">
    <property type="match status" value="4"/>
</dbReference>
<feature type="coiled-coil region" evidence="31">
    <location>
        <begin position="365"/>
        <end position="392"/>
    </location>
</feature>
<dbReference type="InterPro" id="IPR058542">
    <property type="entry name" value="IQ_SCN5A_C"/>
</dbReference>
<keyword evidence="24 30" id="KW-0407">Ion channel</keyword>
<dbReference type="InterPro" id="IPR024583">
    <property type="entry name" value="Na_trans_cytopl"/>
</dbReference>
<accession>A0A8V1ACG9</accession>
<feature type="compositionally biased region" description="Low complexity" evidence="32">
    <location>
        <begin position="1890"/>
        <end position="1904"/>
    </location>
</feature>
<evidence type="ECO:0000256" key="16">
    <source>
        <dbReference type="ARBA" id="ARBA00022949"/>
    </source>
</evidence>
<sequence>MADFLLPGTNNFRKFTPESLAAIEKRIAAKKDHQKSTLDQKPEEKPRPQLDLKAFQKLPALYGNPPPELIGEPLEDLDPYYKDRKIFIVLNKQKTIFRFTATRALWILSPFHPIRRAAIKISIHSYPFFFLLHSLSFVTKMCAILSCYVLDSSPSWNRYVEFTFTGIYTFESLIKILARGFCLKEFTFLRDPWNWLDFSVIIMANLGSVSVLRTFRVLRALKTISVVQISSQSSWPKQNKSSNRNNIVFNFLLLYSNDFDNMLLYVLLCGPGAGTCPPEHTCKQIGPNPDYGFTSFDTFGWAFLSLFRLMTQDYWERLYQQTLRASGKVYILFFMLVIFLGSFYLVNLILAVVTMAYEDQNKATIAETEAKERKFREAMELLQKEQESLTAKGIDILSISSFEGSPLSAKEIKERSNRKKRNKSLGIEECEEEQFPKSQLTDSQRKLSLLGLLYGPNANQVKRRLSHGSVFNFQIPAFEVDSKADSADEEAHSTGENKIQGRSMSVPQVGRRSSMPSQKSHGSHPATPSCMQSSKWANTDDCNGMISVMGGGHGKVHGLEDTAPSEGVMLPPVMEDLGKSDLVRKNAILSIHFILWFPHIIFFGGLLVLSFLLFLELEESQQKCPRFLKDFAFKYLIWNCCPLWLRIKKKVAAFIKDPFIDLTITLCIVMNTLFMALEHNNMTENFKLMLKVGNLIFTGIFTAEMVLKIIALDPYYYFQQPWNIFDSIIVTLSLIELSLPRQRGKKERRKGGTLSVLRSFRLLRVFKLAKSWPTLNTLIKIIGNSLGALSNLTLVLAIIVFIFAIVGVQLFGGSYRTYGDKIKKNGEIRWHMMDFFHSFLVIFRILCGEWIETMWDCMVVAEKPLCLLVFLLVMVIGNLVVLNLFIALLLNSFSTDCLQTAEDDREMNNLRIAFARIHKGLRFVKSVMWDTCCGKLKHLKKAHRKKNKLTAQNPLGLGKERKNCKDNYNIEWAEKNGEICSGLDDFITNPNVFVCVPIAEEENTSEGFEDEDKLSTFSDTEYSKQVINLLVWGSKPPRSKPPGWSKVSGLSSEEFSVLYLGKDRKVESSPPEHKEFDSVSSSEGSTVDLTNPEDLLRQIPEFAEDKKTPEKCFSEGCVRYFHCCKGRAVNFGGKTWWNLRKTCYQIVEHSWFESFIVFMILLSSGVLAFEDIHINERRTIKAILLFLDRLFTFVFFLEMILKWVAYGFNKYFTNAWCWLDFLIVGVSLINILGSSLDGVKSLRTLRALRPLRALSRFEGMRVVVNALVGAIPSIMNVLLVCLIFWLIFSIMGVNLFAGKFGKCVNLTEENSELDSSINDIADCKAWNHTGKIFWVNVKVNFDNVGSGYLALLQVATFKGWMEIMYAAVDSREKDEQPKMEYNLFMYLYFVNFIIFGSFFTLNLFVGVIIDNFNQQKKKINIFMTEEQKKYYNAMKRLGSKKPQKPIPRPLNRYQGFLFDIVTNQAFDITIMILICLNMVTMMVETYEQSDMKTNVLNKINILFVTIFSTECVLKLVALRQYYFSNAWNIFDIVVVIMSIVAFEHFLPPTLFRVIRLARIGRILRLIRAAKGIRTLLFALMMSLPALFNIGLLLFLVMFIYAIFGMANFAYVKMEDGIDDMFNFQTFANSMLCLFEITTSAGWDGLLSPILNTGPPYCDPNITGSIGECGKPAIGIVYFVSYIIISFLIVVNMYIAVILENFNAATEESTEPLGEDDFDIFYEIWEKFDPEATQFITFSALSDFADALAEPLRVPKPNKIELIAMDLPMVSGDRIHCLDILFAFTKRVLGDSGEMDVLKVQMEDKFMAVNPSKKSYEPISTTLRHRQEEVSATVIQRAYRSHLLQRSIKHASYLYHHRTYSGDTLGDAAPEREGLIASMMGENYGRNLDESQTSSSASLPPSYDSVTRASSGNLIVENEFTATDLPENRKRVLHFV</sequence>
<feature type="transmembrane region" description="Helical" evidence="30">
    <location>
        <begin position="792"/>
        <end position="815"/>
    </location>
</feature>
<evidence type="ECO:0000256" key="19">
    <source>
        <dbReference type="ARBA" id="ARBA00023065"/>
    </source>
</evidence>
<evidence type="ECO:0000256" key="2">
    <source>
        <dbReference type="ARBA" id="ARBA00004556"/>
    </source>
</evidence>
<feature type="transmembrane region" description="Helical" evidence="30">
    <location>
        <begin position="1211"/>
        <end position="1232"/>
    </location>
</feature>
<dbReference type="FunFam" id="1.20.120.350:FF:000002">
    <property type="entry name" value="Sodium channel protein"/>
    <property type="match status" value="1"/>
</dbReference>
<reference evidence="37" key="1">
    <citation type="submission" date="2020-11" db="EMBL/GenBank/DDBJ databases">
        <title>Gallus gallus (Chicken) genome, bGalGal1, GRCg7b, maternal haplotype autosomes + Z &amp; W.</title>
        <authorList>
            <person name="Warren W."/>
            <person name="Formenti G."/>
            <person name="Fedrigo O."/>
            <person name="Haase B."/>
            <person name="Mountcastle J."/>
            <person name="Balacco J."/>
            <person name="Tracey A."/>
            <person name="Schneider V."/>
            <person name="Okimoto R."/>
            <person name="Cheng H."/>
            <person name="Hawken R."/>
            <person name="Howe K."/>
            <person name="Jarvis E.D."/>
        </authorList>
    </citation>
    <scope>NUCLEOTIDE SEQUENCE [LARGE SCALE GENOMIC DNA]</scope>
    <source>
        <strain evidence="37">Broiler</strain>
    </source>
</reference>
<comment type="similarity">
    <text evidence="4">Belongs to the sodium channel (TC 1.A.1.10) family. Nav1.8/SCN10A subfamily.</text>
</comment>
<dbReference type="GO" id="GO:0086006">
    <property type="term" value="F:voltage-gated sodium channel activity involved in cardiac muscle cell action potential"/>
    <property type="evidence" value="ECO:0007669"/>
    <property type="project" value="UniProtKB-ARBA"/>
</dbReference>
<comment type="similarity">
    <text evidence="29">Belongs to the sodium channel (TC 1.A.1.10) family. Nav1.5/SCN5A subfamily.</text>
</comment>
<feature type="compositionally biased region" description="Basic and acidic residues" evidence="32">
    <location>
        <begin position="484"/>
        <end position="495"/>
    </location>
</feature>
<dbReference type="InterPro" id="IPR005821">
    <property type="entry name" value="Ion_trans_dom"/>
</dbReference>
<keyword evidence="9" id="KW-0963">Cytoplasm</keyword>
<keyword evidence="8" id="KW-0488">Methylation</keyword>
<evidence type="ECO:0000256" key="10">
    <source>
        <dbReference type="ARBA" id="ARBA00022553"/>
    </source>
</evidence>
<dbReference type="OrthoDB" id="2984333at2759"/>
<evidence type="ECO:0000256" key="1">
    <source>
        <dbReference type="ARBA" id="ARBA00004282"/>
    </source>
</evidence>
<evidence type="ECO:0000256" key="28">
    <source>
        <dbReference type="ARBA" id="ARBA00047025"/>
    </source>
</evidence>
<evidence type="ECO:0000256" key="32">
    <source>
        <dbReference type="SAM" id="MobiDB-lite"/>
    </source>
</evidence>
<evidence type="ECO:0000259" key="36">
    <source>
        <dbReference type="Pfam" id="PF24609"/>
    </source>
</evidence>
<name>A0A8V1ACG9_CHICK</name>
<dbReference type="FunFam" id="1.10.238.10:FF:000002">
    <property type="entry name" value="Sodium channel protein"/>
    <property type="match status" value="1"/>
</dbReference>
<dbReference type="GeneTree" id="ENSGT00940000154992"/>
<evidence type="ECO:0000259" key="34">
    <source>
        <dbReference type="Pfam" id="PF06512"/>
    </source>
</evidence>
<keyword evidence="31" id="KW-0175">Coiled coil</keyword>
<feature type="region of interest" description="Disordered" evidence="32">
    <location>
        <begin position="1884"/>
        <end position="1904"/>
    </location>
</feature>
<dbReference type="FunFam" id="1.10.287.70:FF:000049">
    <property type="entry name" value="Voltage-dependent sodium channel 2"/>
    <property type="match status" value="1"/>
</dbReference>
<keyword evidence="18 30" id="KW-0915">Sodium</keyword>
<evidence type="ECO:0000256" key="18">
    <source>
        <dbReference type="ARBA" id="ARBA00023053"/>
    </source>
</evidence>
<feature type="transmembrane region" description="Helical" evidence="30">
    <location>
        <begin position="329"/>
        <end position="357"/>
    </location>
</feature>
<feature type="domain" description="Ion transport" evidence="33">
    <location>
        <begin position="1464"/>
        <end position="1708"/>
    </location>
</feature>
<dbReference type="Gene3D" id="1.10.238.10">
    <property type="entry name" value="EF-hand"/>
    <property type="match status" value="1"/>
</dbReference>
<evidence type="ECO:0000256" key="23">
    <source>
        <dbReference type="ARBA" id="ARBA00023201"/>
    </source>
</evidence>
<keyword evidence="19 30" id="KW-0406">Ion transport</keyword>
<feature type="domain" description="Voltage-gated Na+ ion channel cytoplasmic" evidence="35">
    <location>
        <begin position="448"/>
        <end position="581"/>
    </location>
</feature>
<comment type="function">
    <text evidence="30">Mediates the voltage-dependent sodium ion permeability of excitable membranes. Assuming opened or closed conformations in response to the voltage difference across the membrane, the protein forms a sodium-selective channel through which Na(+) ions may pass in accordance with their electrochemical gradient.</text>
</comment>
<dbReference type="Ensembl" id="ENSGALT00010065660.1">
    <property type="protein sequence ID" value="ENSGALP00010039926.1"/>
    <property type="gene ID" value="ENSGALG00010026794.1"/>
</dbReference>
<evidence type="ECO:0000256" key="14">
    <source>
        <dbReference type="ARBA" id="ARBA00022860"/>
    </source>
</evidence>
<evidence type="ECO:0000256" key="26">
    <source>
        <dbReference type="ARBA" id="ARBA00025291"/>
    </source>
</evidence>